<protein>
    <submittedName>
        <fullName evidence="2">Uncharacterized protein</fullName>
    </submittedName>
</protein>
<accession>A0A3S1HPG6</accession>
<evidence type="ECO:0000256" key="1">
    <source>
        <dbReference type="SAM" id="MobiDB-lite"/>
    </source>
</evidence>
<name>A0A3S1HPG6_ELYCH</name>
<evidence type="ECO:0000313" key="2">
    <source>
        <dbReference type="EMBL" id="RUS83584.1"/>
    </source>
</evidence>
<dbReference type="OrthoDB" id="10535896at2759"/>
<feature type="compositionally biased region" description="Low complexity" evidence="1">
    <location>
        <begin position="171"/>
        <end position="185"/>
    </location>
</feature>
<dbReference type="Proteomes" id="UP000271974">
    <property type="component" value="Unassembled WGS sequence"/>
</dbReference>
<gene>
    <name evidence="2" type="ORF">EGW08_008638</name>
</gene>
<keyword evidence="3" id="KW-1185">Reference proteome</keyword>
<sequence length="204" mass="22527">GKIPFNGTVNGRSCQGTVSDWDEKRCTTRGVFELASDTCKELILPSEFQCLSFIEDKKVNLQQLVITRSMDGTNSYNCWILTSYLSVDRSPLRILYRMPTAQCSLVTEIDLTNSNSNAVLYLDDKKKTKDCFPKEVRFPVVQTLGNKASVNPGYNVVGSNKTGLAQNTAVQVDSDQSKDSSGQSSPITDAHHTDPHIRAITRTA</sequence>
<organism evidence="2 3">
    <name type="scientific">Elysia chlorotica</name>
    <name type="common">Eastern emerald elysia</name>
    <name type="synonym">Sea slug</name>
    <dbReference type="NCBI Taxonomy" id="188477"/>
    <lineage>
        <taxon>Eukaryota</taxon>
        <taxon>Metazoa</taxon>
        <taxon>Spiralia</taxon>
        <taxon>Lophotrochozoa</taxon>
        <taxon>Mollusca</taxon>
        <taxon>Gastropoda</taxon>
        <taxon>Heterobranchia</taxon>
        <taxon>Euthyneura</taxon>
        <taxon>Panpulmonata</taxon>
        <taxon>Sacoglossa</taxon>
        <taxon>Placobranchoidea</taxon>
        <taxon>Plakobranchidae</taxon>
        <taxon>Elysia</taxon>
    </lineage>
</organism>
<reference evidence="2 3" key="1">
    <citation type="submission" date="2019-01" db="EMBL/GenBank/DDBJ databases">
        <title>A draft genome assembly of the solar-powered sea slug Elysia chlorotica.</title>
        <authorList>
            <person name="Cai H."/>
            <person name="Li Q."/>
            <person name="Fang X."/>
            <person name="Li J."/>
            <person name="Curtis N.E."/>
            <person name="Altenburger A."/>
            <person name="Shibata T."/>
            <person name="Feng M."/>
            <person name="Maeda T."/>
            <person name="Schwartz J.A."/>
            <person name="Shigenobu S."/>
            <person name="Lundholm N."/>
            <person name="Nishiyama T."/>
            <person name="Yang H."/>
            <person name="Hasebe M."/>
            <person name="Li S."/>
            <person name="Pierce S.K."/>
            <person name="Wang J."/>
        </authorList>
    </citation>
    <scope>NUCLEOTIDE SEQUENCE [LARGE SCALE GENOMIC DNA]</scope>
    <source>
        <strain evidence="2">EC2010</strain>
        <tissue evidence="2">Whole organism of an adult</tissue>
    </source>
</reference>
<feature type="region of interest" description="Disordered" evidence="1">
    <location>
        <begin position="170"/>
        <end position="204"/>
    </location>
</feature>
<feature type="non-terminal residue" evidence="2">
    <location>
        <position position="1"/>
    </location>
</feature>
<proteinExistence type="predicted"/>
<feature type="non-terminal residue" evidence="2">
    <location>
        <position position="204"/>
    </location>
</feature>
<dbReference type="EMBL" id="RQTK01000238">
    <property type="protein sequence ID" value="RUS83584.1"/>
    <property type="molecule type" value="Genomic_DNA"/>
</dbReference>
<evidence type="ECO:0000313" key="3">
    <source>
        <dbReference type="Proteomes" id="UP000271974"/>
    </source>
</evidence>
<dbReference type="AlphaFoldDB" id="A0A3S1HPG6"/>
<comment type="caution">
    <text evidence="2">The sequence shown here is derived from an EMBL/GenBank/DDBJ whole genome shotgun (WGS) entry which is preliminary data.</text>
</comment>